<feature type="transmembrane region" description="Helical" evidence="12">
    <location>
        <begin position="319"/>
        <end position="340"/>
    </location>
</feature>
<comment type="cofactor">
    <cofactor evidence="12">
        <name>Mn(2+)</name>
        <dbReference type="ChEBI" id="CHEBI:29035"/>
    </cofactor>
</comment>
<feature type="transmembrane region" description="Helical" evidence="12">
    <location>
        <begin position="294"/>
        <end position="313"/>
    </location>
</feature>
<dbReference type="GO" id="GO:0005886">
    <property type="term" value="C:plasma membrane"/>
    <property type="evidence" value="ECO:0007669"/>
    <property type="project" value="UniProtKB-SubCell"/>
</dbReference>
<dbReference type="KEGG" id="sde:Sde_2133"/>
<evidence type="ECO:0000256" key="13">
    <source>
        <dbReference type="PIRSR" id="PIRSR600715-1"/>
    </source>
</evidence>
<keyword evidence="3 12" id="KW-0997">Cell inner membrane</keyword>
<dbReference type="STRING" id="203122.Sde_2133"/>
<proteinExistence type="inferred from homology"/>
<dbReference type="InterPro" id="IPR012750">
    <property type="entry name" value="ECA_WecA-rel"/>
</dbReference>
<evidence type="ECO:0000313" key="14">
    <source>
        <dbReference type="EMBL" id="ABD81393.1"/>
    </source>
</evidence>
<dbReference type="HAMAP" id="MF_02030">
    <property type="entry name" value="WecA_Gammaproteo"/>
    <property type="match status" value="1"/>
</dbReference>
<dbReference type="Proteomes" id="UP000001947">
    <property type="component" value="Chromosome"/>
</dbReference>
<keyword evidence="7 12" id="KW-0460">Magnesium</keyword>
<feature type="transmembrane region" description="Helical" evidence="12">
    <location>
        <begin position="183"/>
        <end position="202"/>
    </location>
</feature>
<dbReference type="GO" id="GO:0009276">
    <property type="term" value="C:Gram-negative-bacterium-type cell wall"/>
    <property type="evidence" value="ECO:0007669"/>
    <property type="project" value="InterPro"/>
</dbReference>
<keyword evidence="11 12" id="KW-0464">Manganese</keyword>
<feature type="transmembrane region" description="Helical" evidence="12">
    <location>
        <begin position="44"/>
        <end position="63"/>
    </location>
</feature>
<keyword evidence="13" id="KW-0479">Metal-binding</keyword>
<feature type="transmembrane region" description="Helical" evidence="12">
    <location>
        <begin position="6"/>
        <end position="32"/>
    </location>
</feature>
<keyword evidence="8 12" id="KW-0448">Lipopolysaccharide biosynthesis</keyword>
<keyword evidence="5 12" id="KW-0808">Transferase</keyword>
<keyword evidence="2 12" id="KW-1003">Cell membrane</keyword>
<dbReference type="RefSeq" id="WP_011468611.1">
    <property type="nucleotide sequence ID" value="NC_007912.1"/>
</dbReference>
<dbReference type="GO" id="GO:0009243">
    <property type="term" value="P:O antigen biosynthetic process"/>
    <property type="evidence" value="ECO:0007669"/>
    <property type="project" value="UniProtKB-UniRule"/>
</dbReference>
<dbReference type="EC" id="2.7.8.33" evidence="12"/>
<feature type="transmembrane region" description="Helical" evidence="12">
    <location>
        <begin position="133"/>
        <end position="151"/>
    </location>
</feature>
<dbReference type="GO" id="GO:0016757">
    <property type="term" value="F:glycosyltransferase activity"/>
    <property type="evidence" value="ECO:0007669"/>
    <property type="project" value="UniProtKB-KW"/>
</dbReference>
<comment type="similarity">
    <text evidence="12">Belongs to the glycosyltransferase 4 family. WecA subfamily.</text>
</comment>
<evidence type="ECO:0000313" key="15">
    <source>
        <dbReference type="Proteomes" id="UP000001947"/>
    </source>
</evidence>
<dbReference type="PANTHER" id="PTHR22926">
    <property type="entry name" value="PHOSPHO-N-ACETYLMURAMOYL-PENTAPEPTIDE-TRANSFERASE"/>
    <property type="match status" value="1"/>
</dbReference>
<dbReference type="GO" id="GO:0044038">
    <property type="term" value="P:cell wall macromolecule biosynthetic process"/>
    <property type="evidence" value="ECO:0007669"/>
    <property type="project" value="TreeGrafter"/>
</dbReference>
<dbReference type="GeneID" id="98613804"/>
<evidence type="ECO:0000256" key="8">
    <source>
        <dbReference type="ARBA" id="ARBA00022985"/>
    </source>
</evidence>
<keyword evidence="4 12" id="KW-0328">Glycosyltransferase</keyword>
<name>Q21IT6_SACD2</name>
<evidence type="ECO:0000256" key="10">
    <source>
        <dbReference type="ARBA" id="ARBA00023136"/>
    </source>
</evidence>
<protein>
    <recommendedName>
        <fullName evidence="12">Undecaprenyl-phosphate alpha-N-acetylglucosaminyl 1-phosphate transferase</fullName>
        <ecNumber evidence="12">2.7.8.33</ecNumber>
    </recommendedName>
    <alternativeName>
        <fullName evidence="12">UDP-GlcNAc:undecaprenyl-phosphate GlcNAc-1-phosphate transferase</fullName>
    </alternativeName>
    <alternativeName>
        <fullName evidence="12">Undecaprenyl-phosphate GlcNAc-1-phosphate transferase</fullName>
    </alternativeName>
</protein>
<dbReference type="GO" id="GO:0030145">
    <property type="term" value="F:manganese ion binding"/>
    <property type="evidence" value="ECO:0007669"/>
    <property type="project" value="InterPro"/>
</dbReference>
<gene>
    <name evidence="12" type="primary">wecA</name>
    <name evidence="14" type="ordered locus">Sde_2133</name>
</gene>
<dbReference type="CDD" id="cd06853">
    <property type="entry name" value="GT_WecA_like"/>
    <property type="match status" value="1"/>
</dbReference>
<sequence>MELGFGILAVAFVTAFVVVKMLKPIAYLVNLVDKPGGRKDHDGVIPLIGGLAIYTSVCITTFLFIEQPIFIRLFLLAGGLIVFMGMVDDRYQLSARFRLAGQFLIACIFVYGLDVHIESFGDLLGIGELNPGWLGYPLAVLSLMGVVNAMNMLDGMDGLVGSIAMVSFIGLIGLFGAAGHTTFQYLCLAFTGAIAAFLIFNLWGSPTKNFRKVFMGDAGSMFLGLSLGVLLIEGSQQPTAAFSPVTALWFVLLPMTDMFTIMYRRIKRGRSPMAPDRTHIHHIIIRAGFSRKQALYIVLVLQSIFVVTGVLLHNSTYEWRSFTLVVTFVIGYQLFMRRAWLFVRWSKKRFA</sequence>
<dbReference type="Pfam" id="PF00953">
    <property type="entry name" value="Glycos_transf_4"/>
    <property type="match status" value="1"/>
</dbReference>
<keyword evidence="6 12" id="KW-0812">Transmembrane</keyword>
<dbReference type="HOGENOM" id="CLU_023982_1_0_6"/>
<keyword evidence="15" id="KW-1185">Reference proteome</keyword>
<dbReference type="PANTHER" id="PTHR22926:SF3">
    <property type="entry name" value="UNDECAPRENYL-PHOSPHATE ALPHA-N-ACETYLGLUCOSAMINYL 1-PHOSPHATE TRANSFERASE"/>
    <property type="match status" value="1"/>
</dbReference>
<feature type="transmembrane region" description="Helical" evidence="12">
    <location>
        <begin position="158"/>
        <end position="177"/>
    </location>
</feature>
<evidence type="ECO:0000256" key="5">
    <source>
        <dbReference type="ARBA" id="ARBA00022679"/>
    </source>
</evidence>
<keyword evidence="9 12" id="KW-1133">Transmembrane helix</keyword>
<dbReference type="GO" id="GO:0036380">
    <property type="term" value="F:UDP-N-acetylglucosamine-undecaprenyl-phosphate N-acetylglucosaminephosphotransferase activity"/>
    <property type="evidence" value="ECO:0007669"/>
    <property type="project" value="UniProtKB-UniRule"/>
</dbReference>
<evidence type="ECO:0000256" key="12">
    <source>
        <dbReference type="HAMAP-Rule" id="MF_02030"/>
    </source>
</evidence>
<dbReference type="InterPro" id="IPR000715">
    <property type="entry name" value="Glycosyl_transferase_4"/>
</dbReference>
<comment type="subcellular location">
    <subcellularLocation>
        <location evidence="12">Cell inner membrane</location>
        <topology evidence="12">Multi-pass membrane protein</topology>
    </subcellularLocation>
    <subcellularLocation>
        <location evidence="1">Cell membrane</location>
        <topology evidence="1">Multi-pass membrane protein</topology>
    </subcellularLocation>
</comment>
<evidence type="ECO:0000256" key="2">
    <source>
        <dbReference type="ARBA" id="ARBA00022475"/>
    </source>
</evidence>
<dbReference type="AlphaFoldDB" id="Q21IT6"/>
<comment type="pathway">
    <text evidence="12">Bacterial outer membrane biogenesis; LPS O-antigen biosynthesis.</text>
</comment>
<evidence type="ECO:0000256" key="11">
    <source>
        <dbReference type="ARBA" id="ARBA00023211"/>
    </source>
</evidence>
<accession>Q21IT6</accession>
<feature type="transmembrane region" description="Helical" evidence="12">
    <location>
        <begin position="214"/>
        <end position="232"/>
    </location>
</feature>
<feature type="transmembrane region" description="Helical" evidence="12">
    <location>
        <begin position="69"/>
        <end position="87"/>
    </location>
</feature>
<feature type="transmembrane region" description="Helical" evidence="12">
    <location>
        <begin position="99"/>
        <end position="117"/>
    </location>
</feature>
<evidence type="ECO:0000256" key="9">
    <source>
        <dbReference type="ARBA" id="ARBA00022989"/>
    </source>
</evidence>
<feature type="binding site" evidence="13">
    <location>
        <position position="151"/>
    </location>
    <ligand>
        <name>Mg(2+)</name>
        <dbReference type="ChEBI" id="CHEBI:18420"/>
    </ligand>
</feature>
<organism evidence="14 15">
    <name type="scientific">Saccharophagus degradans (strain 2-40 / ATCC 43961 / DSM 17024)</name>
    <dbReference type="NCBI Taxonomy" id="203122"/>
    <lineage>
        <taxon>Bacteria</taxon>
        <taxon>Pseudomonadati</taxon>
        <taxon>Pseudomonadota</taxon>
        <taxon>Gammaproteobacteria</taxon>
        <taxon>Cellvibrionales</taxon>
        <taxon>Cellvibrionaceae</taxon>
        <taxon>Saccharophagus</taxon>
    </lineage>
</organism>
<evidence type="ECO:0000256" key="1">
    <source>
        <dbReference type="ARBA" id="ARBA00004651"/>
    </source>
</evidence>
<comment type="cofactor">
    <cofactor evidence="12 13">
        <name>Mg(2+)</name>
        <dbReference type="ChEBI" id="CHEBI:18420"/>
    </cofactor>
</comment>
<dbReference type="EMBL" id="CP000282">
    <property type="protein sequence ID" value="ABD81393.1"/>
    <property type="molecule type" value="Genomic_DNA"/>
</dbReference>
<evidence type="ECO:0000256" key="3">
    <source>
        <dbReference type="ARBA" id="ARBA00022519"/>
    </source>
</evidence>
<reference evidence="14 15" key="1">
    <citation type="journal article" date="2008" name="PLoS Genet.">
        <title>Complete genome sequence of the complex carbohydrate-degrading marine bacterium, Saccharophagus degradans strain 2-40 T.</title>
        <authorList>
            <person name="Weiner R.M."/>
            <person name="Taylor L.E.II."/>
            <person name="Henrissat B."/>
            <person name="Hauser L."/>
            <person name="Land M."/>
            <person name="Coutinho P.M."/>
            <person name="Rancurel C."/>
            <person name="Saunders E.H."/>
            <person name="Longmire A.G."/>
            <person name="Zhang H."/>
            <person name="Bayer E.A."/>
            <person name="Gilbert H.J."/>
            <person name="Larimer F."/>
            <person name="Zhulin I.B."/>
            <person name="Ekborg N.A."/>
            <person name="Lamed R."/>
            <person name="Richardson P.M."/>
            <person name="Borovok I."/>
            <person name="Hutcheson S."/>
        </authorList>
    </citation>
    <scope>NUCLEOTIDE SEQUENCE [LARGE SCALE GENOMIC DNA]</scope>
    <source>
        <strain evidence="15">2-40 / ATCC 43961 / DSM 17024</strain>
    </source>
</reference>
<dbReference type="UniPathway" id="UPA00281"/>
<dbReference type="eggNOG" id="COG0472">
    <property type="taxonomic scope" value="Bacteria"/>
</dbReference>
<feature type="binding site" evidence="13">
    <location>
        <position position="217"/>
    </location>
    <ligand>
        <name>Mg(2+)</name>
        <dbReference type="ChEBI" id="CHEBI:18420"/>
    </ligand>
</feature>
<feature type="transmembrane region" description="Helical" evidence="12">
    <location>
        <begin position="244"/>
        <end position="263"/>
    </location>
</feature>
<evidence type="ECO:0000256" key="4">
    <source>
        <dbReference type="ARBA" id="ARBA00022676"/>
    </source>
</evidence>
<keyword evidence="10 12" id="KW-0472">Membrane</keyword>
<dbReference type="OrthoDB" id="9783652at2"/>
<comment type="catalytic activity">
    <reaction evidence="12">
        <text>di-trans,octa-cis-undecaprenyl phosphate + UDP-N-acetyl-alpha-D-glucosamine = N-acetyl-alpha-D-glucosaminyl-di-trans,octa-cis-undecaprenyl diphosphate + UMP</text>
        <dbReference type="Rhea" id="RHEA:28090"/>
        <dbReference type="ChEBI" id="CHEBI:57705"/>
        <dbReference type="ChEBI" id="CHEBI:57865"/>
        <dbReference type="ChEBI" id="CHEBI:60392"/>
        <dbReference type="ChEBI" id="CHEBI:62959"/>
        <dbReference type="EC" id="2.7.8.33"/>
    </reaction>
</comment>
<dbReference type="GO" id="GO:0071555">
    <property type="term" value="P:cell wall organization"/>
    <property type="evidence" value="ECO:0007669"/>
    <property type="project" value="TreeGrafter"/>
</dbReference>
<evidence type="ECO:0000256" key="7">
    <source>
        <dbReference type="ARBA" id="ARBA00022842"/>
    </source>
</evidence>
<dbReference type="GO" id="GO:0000287">
    <property type="term" value="F:magnesium ion binding"/>
    <property type="evidence" value="ECO:0007669"/>
    <property type="project" value="InterPro"/>
</dbReference>
<comment type="function">
    <text evidence="12">Catalyzes the transfer of the GlcNAc-1-phosphate moiety from UDP-GlcNAc onto the carrier lipid undecaprenyl phosphate (C55-P), yielding GlcNAc-pyrophosphoryl-undecaprenyl (GlcNAc-PP-C55).</text>
</comment>
<evidence type="ECO:0000256" key="6">
    <source>
        <dbReference type="ARBA" id="ARBA00022692"/>
    </source>
</evidence>